<dbReference type="PANTHER" id="PTHR36109">
    <property type="entry name" value="MEMBRANE PROTEIN-RELATED"/>
    <property type="match status" value="1"/>
</dbReference>
<evidence type="ECO:0000256" key="2">
    <source>
        <dbReference type="SAM" id="SignalP"/>
    </source>
</evidence>
<organism evidence="3 4">
    <name type="scientific">Allocoleopsis franciscana PCC 7113</name>
    <dbReference type="NCBI Taxonomy" id="1173027"/>
    <lineage>
        <taxon>Bacteria</taxon>
        <taxon>Bacillati</taxon>
        <taxon>Cyanobacteriota</taxon>
        <taxon>Cyanophyceae</taxon>
        <taxon>Coleofasciculales</taxon>
        <taxon>Coleofasciculaceae</taxon>
        <taxon>Allocoleopsis</taxon>
        <taxon>Allocoleopsis franciscana</taxon>
    </lineage>
</organism>
<evidence type="ECO:0000313" key="4">
    <source>
        <dbReference type="Proteomes" id="UP000010471"/>
    </source>
</evidence>
<dbReference type="RefSeq" id="WP_015185651.1">
    <property type="nucleotide sequence ID" value="NC_019738.1"/>
</dbReference>
<keyword evidence="4" id="KW-1185">Reference proteome</keyword>
<dbReference type="AlphaFoldDB" id="K9WPP7"/>
<feature type="transmembrane region" description="Helical" evidence="1">
    <location>
        <begin position="91"/>
        <end position="113"/>
    </location>
</feature>
<dbReference type="PANTHER" id="PTHR36109:SF2">
    <property type="entry name" value="MEMBRANE PROTEIN"/>
    <property type="match status" value="1"/>
</dbReference>
<proteinExistence type="predicted"/>
<accession>K9WPP7</accession>
<sequence length="304" mass="32506">MKFKFFILISAAVATVGLLEPLPNAFGLSLESQTNIKNVQPLHDVRSLKKSLGEWTHNQELVKPTKSISSLPVTVATPPTQSSQPNFARKMAHYINAFGAVFLLCVLIGYLLGELRSLSIKYRAMQVTVRDICVIGVFPSREAAGQALDQLVFSGFFLEKVFLVGKNSAFDEQSVDAQIMSALVKQSSTGLRKGLAIGKVSGGLIGLLLGLGILALLGVEQIALAPAAGFALVCGGICTVVGGVIGAFTGLRITKKQAKKYSERVARGDYLLIVNCTKDEIKQAKRILNAQAICNGYPEKKAAP</sequence>
<gene>
    <name evidence="3" type="ORF">Mic7113_5918</name>
</gene>
<reference evidence="3 4" key="1">
    <citation type="submission" date="2012-06" db="EMBL/GenBank/DDBJ databases">
        <title>Finished chromosome of genome of Microcoleus sp. PCC 7113.</title>
        <authorList>
            <consortium name="US DOE Joint Genome Institute"/>
            <person name="Gugger M."/>
            <person name="Coursin T."/>
            <person name="Rippka R."/>
            <person name="Tandeau De Marsac N."/>
            <person name="Huntemann M."/>
            <person name="Wei C.-L."/>
            <person name="Han J."/>
            <person name="Detter J.C."/>
            <person name="Han C."/>
            <person name="Tapia R."/>
            <person name="Chen A."/>
            <person name="Kyrpides N."/>
            <person name="Mavromatis K."/>
            <person name="Markowitz V."/>
            <person name="Szeto E."/>
            <person name="Ivanova N."/>
            <person name="Pagani I."/>
            <person name="Pati A."/>
            <person name="Goodwin L."/>
            <person name="Nordberg H.P."/>
            <person name="Cantor M.N."/>
            <person name="Hua S.X."/>
            <person name="Woyke T."/>
            <person name="Kerfeld C.A."/>
        </authorList>
    </citation>
    <scope>NUCLEOTIDE SEQUENCE [LARGE SCALE GENOMIC DNA]</scope>
    <source>
        <strain evidence="3 4">PCC 7113</strain>
    </source>
</reference>
<dbReference type="HOGENOM" id="CLU_914710_0_0_3"/>
<dbReference type="Proteomes" id="UP000010471">
    <property type="component" value="Chromosome"/>
</dbReference>
<keyword evidence="1" id="KW-1133">Transmembrane helix</keyword>
<dbReference type="InterPro" id="IPR052948">
    <property type="entry name" value="Low_temp-induced_all0457"/>
</dbReference>
<feature type="chain" id="PRO_5003938202" evidence="2">
    <location>
        <begin position="26"/>
        <end position="304"/>
    </location>
</feature>
<dbReference type="KEGG" id="mic:Mic7113_5918"/>
<feature type="transmembrane region" description="Helical" evidence="1">
    <location>
        <begin position="223"/>
        <end position="251"/>
    </location>
</feature>
<keyword evidence="2" id="KW-0732">Signal</keyword>
<feature type="transmembrane region" description="Helical" evidence="1">
    <location>
        <begin position="195"/>
        <end position="217"/>
    </location>
</feature>
<feature type="signal peptide" evidence="2">
    <location>
        <begin position="1"/>
        <end position="25"/>
    </location>
</feature>
<name>K9WPP7_9CYAN</name>
<dbReference type="OrthoDB" id="468095at2"/>
<evidence type="ECO:0000313" key="3">
    <source>
        <dbReference type="EMBL" id="AFZ21522.1"/>
    </source>
</evidence>
<dbReference type="eggNOG" id="COG3237">
    <property type="taxonomic scope" value="Bacteria"/>
</dbReference>
<dbReference type="EMBL" id="CP003630">
    <property type="protein sequence ID" value="AFZ21522.1"/>
    <property type="molecule type" value="Genomic_DNA"/>
</dbReference>
<keyword evidence="1" id="KW-0472">Membrane</keyword>
<keyword evidence="1" id="KW-0812">Transmembrane</keyword>
<protein>
    <submittedName>
        <fullName evidence="3">Uncharacterized protein</fullName>
    </submittedName>
</protein>
<dbReference type="STRING" id="1173027.Mic7113_5918"/>
<evidence type="ECO:0000256" key="1">
    <source>
        <dbReference type="SAM" id="Phobius"/>
    </source>
</evidence>